<accession>A0A7S1Z9G2</accession>
<feature type="signal peptide" evidence="1">
    <location>
        <begin position="1"/>
        <end position="24"/>
    </location>
</feature>
<sequence length="116" mass="13416">MGRRRVKRWRFFVLLRMVFVVVECRCKSLRDLLREDICRFATYISGNIMIPTKSTSTSPSLSSHASHAVCMSSNSSQHAIGITLSKQERKQTRRRFMFLKHAVCFSYITLLGKRGV</sequence>
<dbReference type="EMBL" id="HBGN01019322">
    <property type="protein sequence ID" value="CAD9332420.1"/>
    <property type="molecule type" value="Transcribed_RNA"/>
</dbReference>
<gene>
    <name evidence="2" type="ORF">DBRI1063_LOCUS12297</name>
</gene>
<organism evidence="2">
    <name type="scientific">Ditylum brightwellii</name>
    <dbReference type="NCBI Taxonomy" id="49249"/>
    <lineage>
        <taxon>Eukaryota</taxon>
        <taxon>Sar</taxon>
        <taxon>Stramenopiles</taxon>
        <taxon>Ochrophyta</taxon>
        <taxon>Bacillariophyta</taxon>
        <taxon>Mediophyceae</taxon>
        <taxon>Lithodesmiophycidae</taxon>
        <taxon>Lithodesmiales</taxon>
        <taxon>Lithodesmiaceae</taxon>
        <taxon>Ditylum</taxon>
    </lineage>
</organism>
<reference evidence="2" key="1">
    <citation type="submission" date="2021-01" db="EMBL/GenBank/DDBJ databases">
        <authorList>
            <person name="Corre E."/>
            <person name="Pelletier E."/>
            <person name="Niang G."/>
            <person name="Scheremetjew M."/>
            <person name="Finn R."/>
            <person name="Kale V."/>
            <person name="Holt S."/>
            <person name="Cochrane G."/>
            <person name="Meng A."/>
            <person name="Brown T."/>
            <person name="Cohen L."/>
        </authorList>
    </citation>
    <scope>NUCLEOTIDE SEQUENCE</scope>
    <source>
        <strain evidence="2">Pop2</strain>
    </source>
</reference>
<evidence type="ECO:0008006" key="3">
    <source>
        <dbReference type="Google" id="ProtNLM"/>
    </source>
</evidence>
<proteinExistence type="predicted"/>
<evidence type="ECO:0000256" key="1">
    <source>
        <dbReference type="SAM" id="SignalP"/>
    </source>
</evidence>
<evidence type="ECO:0000313" key="2">
    <source>
        <dbReference type="EMBL" id="CAD9332420.1"/>
    </source>
</evidence>
<dbReference type="AlphaFoldDB" id="A0A7S1Z9G2"/>
<protein>
    <recommendedName>
        <fullName evidence="3">Secreted protein</fullName>
    </recommendedName>
</protein>
<feature type="chain" id="PRO_5031330904" description="Secreted protein" evidence="1">
    <location>
        <begin position="25"/>
        <end position="116"/>
    </location>
</feature>
<name>A0A7S1Z9G2_9STRA</name>
<keyword evidence="1" id="KW-0732">Signal</keyword>